<evidence type="ECO:0000313" key="2">
    <source>
        <dbReference type="EMBL" id="KKW67755.1"/>
    </source>
</evidence>
<name>A0A0U1PZH0_9BURK</name>
<feature type="compositionally biased region" description="Low complexity" evidence="1">
    <location>
        <begin position="117"/>
        <end position="137"/>
    </location>
</feature>
<reference evidence="2 3" key="1">
    <citation type="submission" date="2015-05" db="EMBL/GenBank/DDBJ databases">
        <title>Draft genome sequence of Lampropedia sp. CT6, isolated from the microbial mat of a hot water spring, located at Manikaran, India.</title>
        <authorList>
            <person name="Tripathi C."/>
            <person name="Rani P."/>
            <person name="Mahato N.K."/>
            <person name="Lal R."/>
        </authorList>
    </citation>
    <scope>NUCLEOTIDE SEQUENCE [LARGE SCALE GENOMIC DNA]</scope>
    <source>
        <strain evidence="2 3">CT6</strain>
    </source>
</reference>
<accession>A0A0U1PZH0</accession>
<feature type="region of interest" description="Disordered" evidence="1">
    <location>
        <begin position="117"/>
        <end position="150"/>
    </location>
</feature>
<protein>
    <submittedName>
        <fullName evidence="2">Uncharacterized protein</fullName>
    </submittedName>
</protein>
<feature type="compositionally biased region" description="Low complexity" evidence="1">
    <location>
        <begin position="216"/>
        <end position="255"/>
    </location>
</feature>
<sequence>MAEQDKWLEFARFVPGFDFLRNLAPPLVGEAAASPSGASAFQQWLAPTMDPAEVQKRIDELKVVKFWLEQNGRALEASIQALEVQKMTLATLGAMNRGASTWADALQDGFQEAAQGAAHAFDRAAAPQRAQAPSDAQGQHGQGGENAAADAGDPTVRLMQQQAVQWWAALTEQFQAIAQKAVEDMGQNMAAAAPAADAAGDMAPESATKARRPAARRSSTPRGAARAKPATGTGSRKASAAKSAATTRRSAGGRK</sequence>
<dbReference type="NCBIfam" id="NF043076">
    <property type="entry name" value="PHA_gran_PhaM"/>
    <property type="match status" value="1"/>
</dbReference>
<dbReference type="AlphaFoldDB" id="A0A0U1PZH0"/>
<organism evidence="2 3">
    <name type="scientific">Lampropedia cohaerens</name>
    <dbReference type="NCBI Taxonomy" id="1610491"/>
    <lineage>
        <taxon>Bacteria</taxon>
        <taxon>Pseudomonadati</taxon>
        <taxon>Pseudomonadota</taxon>
        <taxon>Betaproteobacteria</taxon>
        <taxon>Burkholderiales</taxon>
        <taxon>Comamonadaceae</taxon>
        <taxon>Lampropedia</taxon>
    </lineage>
</organism>
<dbReference type="OrthoDB" id="8566581at2"/>
<evidence type="ECO:0000313" key="3">
    <source>
        <dbReference type="Proteomes" id="UP000050580"/>
    </source>
</evidence>
<dbReference type="RefSeq" id="WP_046741977.1">
    <property type="nucleotide sequence ID" value="NZ_LBNQ01000025.1"/>
</dbReference>
<dbReference type="EMBL" id="LBNQ01000025">
    <property type="protein sequence ID" value="KKW67755.1"/>
    <property type="molecule type" value="Genomic_DNA"/>
</dbReference>
<feature type="region of interest" description="Disordered" evidence="1">
    <location>
        <begin position="196"/>
        <end position="255"/>
    </location>
</feature>
<keyword evidence="3" id="KW-1185">Reference proteome</keyword>
<dbReference type="STRING" id="1610491.AAV94_08995"/>
<gene>
    <name evidence="2" type="ORF">AAV94_08995</name>
</gene>
<comment type="caution">
    <text evidence="2">The sequence shown here is derived from an EMBL/GenBank/DDBJ whole genome shotgun (WGS) entry which is preliminary data.</text>
</comment>
<dbReference type="InterPro" id="IPR050026">
    <property type="entry name" value="PHA_gran_PhaM_N"/>
</dbReference>
<proteinExistence type="predicted"/>
<evidence type="ECO:0000256" key="1">
    <source>
        <dbReference type="SAM" id="MobiDB-lite"/>
    </source>
</evidence>
<dbReference type="Proteomes" id="UP000050580">
    <property type="component" value="Unassembled WGS sequence"/>
</dbReference>